<gene>
    <name evidence="1" type="ORF">EDB92DRAFT_1812870</name>
</gene>
<protein>
    <submittedName>
        <fullName evidence="1">Uncharacterized protein</fullName>
    </submittedName>
</protein>
<proteinExistence type="predicted"/>
<evidence type="ECO:0000313" key="1">
    <source>
        <dbReference type="EMBL" id="KAH8999747.1"/>
    </source>
</evidence>
<dbReference type="Proteomes" id="UP001201163">
    <property type="component" value="Unassembled WGS sequence"/>
</dbReference>
<dbReference type="AlphaFoldDB" id="A0AAD4LTC1"/>
<reference evidence="1" key="1">
    <citation type="submission" date="2022-01" db="EMBL/GenBank/DDBJ databases">
        <title>Comparative genomics reveals a dynamic genome evolution in the ectomycorrhizal milk-cap (Lactarius) mushrooms.</title>
        <authorList>
            <consortium name="DOE Joint Genome Institute"/>
            <person name="Lebreton A."/>
            <person name="Tang N."/>
            <person name="Kuo A."/>
            <person name="LaButti K."/>
            <person name="Drula E."/>
            <person name="Barry K."/>
            <person name="Clum A."/>
            <person name="Lipzen A."/>
            <person name="Mousain D."/>
            <person name="Ng V."/>
            <person name="Wang R."/>
            <person name="Wang X."/>
            <person name="Dai Y."/>
            <person name="Henrissat B."/>
            <person name="Grigoriev I.V."/>
            <person name="Guerin-Laguette A."/>
            <person name="Yu F."/>
            <person name="Martin F.M."/>
        </authorList>
    </citation>
    <scope>NUCLEOTIDE SEQUENCE</scope>
    <source>
        <strain evidence="1">QP</strain>
    </source>
</reference>
<sequence>MTIKPLQPTTVYGWGYIGELRQEALASVHVDVAGPIASWPELLPLVGNRGYSPSFRGVSLLGGVACGRGKRGWAGVMQLYSCSDFGFNCEVQTGDMLVAGTGFEQFILFAWEAVSLSNRPLLAHCRLRLLATSMMGDSSIVVLQCIEALDINNCVDGHPFPVDVPRKGSCGDIIGCMVKATPSLQCVDYKRIRLYKPPSSHSIPISYSLDKLLLTTEHFLDPLYPYFTVEEKFPEKESGDGCRFIIDVIISGTGTSAHTALPGWPSGEFLTCVTFKLRAHVELLLPPDDLLRVNGLIKSPDKGKPDFIKQLEKDLSLQHAAIGFNGANAHKLCSLEALLGESFGEYFTDSSDGPEMCHVSNSELLHYVVALSDSHLGDAVTFITRPENHIYRQTVPGLDTGWQKTTMIILYRFIDSSQIDTGLQCGTSWIFNLVVEVEGEVDLYKGFPHLVAKVVSDRGGGKDKNRMLLQASCLVRLGNALLKGKPPEFAVKAIYFDCHFYATEYTLYQRGTGPDSKVKYSQDEYNLSERRELFVLVFRLYNFRLSMVALHGKLSKDLVDSLSSIQRNTNHFPAITSSRSLSNSIGSSLKRKRSTGPVSMGGRLDNLHLRIPPTYLRGVPTPTLSYLPPLLLFPVPPPPLLSATILMNDDSMNVQLFCVVVDDSLKVCGSSFTILVPSGGLCGRIISCVVEVTPSLQGVDHKRFRVYKPPSSHPINTSDSLDGLQLTEEHLTDPLLPPYTVKKMFQEKFQENGDDHRLSVDVIVCVDSEGEAGIGGAALHLLSAASRNRFLTCAMLRLRAQTELQLLSDVLLGINGLTETPVREAPDFVKQLEEELCLQHSLSCHGAALPLLGSLKALLGGSFGKYFADPSDEPEMHPVSDIELLHYVDILLDHQLSSQGAYRDKVWLHVYSLLRRFTVPSPLRCDAQLLLDFSMVVKGFPYLLLGVYSDKSHREGVHLMLLQASCLVHLGNALLTGGSSMFFVKVVYIDRDYHAVEYTLYQRGPKPCDDSDDKVAALPIVTWKLTAALPSILSEVEYLPYLTGGHSCDRSSSSAPTSLVAQGSSETAATLLNPRVRAAIQRGGTRYSQEAAYG</sequence>
<evidence type="ECO:0000313" key="2">
    <source>
        <dbReference type="Proteomes" id="UP001201163"/>
    </source>
</evidence>
<name>A0AAD4LTC1_9AGAM</name>
<keyword evidence="2" id="KW-1185">Reference proteome</keyword>
<dbReference type="EMBL" id="JAKELL010000003">
    <property type="protein sequence ID" value="KAH8999747.1"/>
    <property type="molecule type" value="Genomic_DNA"/>
</dbReference>
<comment type="caution">
    <text evidence="1">The sequence shown here is derived from an EMBL/GenBank/DDBJ whole genome shotgun (WGS) entry which is preliminary data.</text>
</comment>
<accession>A0AAD4LTC1</accession>
<organism evidence="1 2">
    <name type="scientific">Lactarius akahatsu</name>
    <dbReference type="NCBI Taxonomy" id="416441"/>
    <lineage>
        <taxon>Eukaryota</taxon>
        <taxon>Fungi</taxon>
        <taxon>Dikarya</taxon>
        <taxon>Basidiomycota</taxon>
        <taxon>Agaricomycotina</taxon>
        <taxon>Agaricomycetes</taxon>
        <taxon>Russulales</taxon>
        <taxon>Russulaceae</taxon>
        <taxon>Lactarius</taxon>
    </lineage>
</organism>